<feature type="region of interest" description="Disordered" evidence="1">
    <location>
        <begin position="1"/>
        <end position="88"/>
    </location>
</feature>
<dbReference type="OMA" id="VAPWNPL"/>
<evidence type="ECO:0000313" key="2">
    <source>
        <dbReference type="Proteomes" id="UP000025227"/>
    </source>
</evidence>
<accession>A0A7I4YJA9</accession>
<name>A0A7I4YJA9_HAECO</name>
<dbReference type="WBParaSite" id="HCON_00105850-00001">
    <property type="protein sequence ID" value="HCON_00105850-00001"/>
    <property type="gene ID" value="HCON_00105850"/>
</dbReference>
<feature type="region of interest" description="Disordered" evidence="1">
    <location>
        <begin position="148"/>
        <end position="187"/>
    </location>
</feature>
<feature type="compositionally biased region" description="Low complexity" evidence="1">
    <location>
        <begin position="47"/>
        <end position="67"/>
    </location>
</feature>
<dbReference type="AlphaFoldDB" id="A0A7I4YJA9"/>
<dbReference type="Proteomes" id="UP000025227">
    <property type="component" value="Unplaced"/>
</dbReference>
<protein>
    <submittedName>
        <fullName evidence="3">IgA FC receptor</fullName>
    </submittedName>
</protein>
<feature type="compositionally biased region" description="Pro residues" evidence="1">
    <location>
        <begin position="169"/>
        <end position="180"/>
    </location>
</feature>
<reference evidence="3" key="1">
    <citation type="submission" date="2020-12" db="UniProtKB">
        <authorList>
            <consortium name="WormBaseParasite"/>
        </authorList>
    </citation>
    <scope>IDENTIFICATION</scope>
    <source>
        <strain evidence="3">MHco3</strain>
    </source>
</reference>
<sequence>MQGDRMQIGEGTTYKANIETFQPEDEINTWPSETTLPSEEPSLSIDEATTTPSETTLRTEETSQSDSETSKRLPETPLQSGRSKDPRKAKCFPAACATCMPICTYVPWVPAVPVAPPPVAPVPVAPVPVAPVPVAPWNPLWPGLPVPPVPVQPKPNPNPPAPKDDDNKPPQPQPAQPPKPGFGIGGFLPLGPWGPAIWFNFNKN</sequence>
<proteinExistence type="predicted"/>
<organism evidence="2 3">
    <name type="scientific">Haemonchus contortus</name>
    <name type="common">Barber pole worm</name>
    <dbReference type="NCBI Taxonomy" id="6289"/>
    <lineage>
        <taxon>Eukaryota</taxon>
        <taxon>Metazoa</taxon>
        <taxon>Ecdysozoa</taxon>
        <taxon>Nematoda</taxon>
        <taxon>Chromadorea</taxon>
        <taxon>Rhabditida</taxon>
        <taxon>Rhabditina</taxon>
        <taxon>Rhabditomorpha</taxon>
        <taxon>Strongyloidea</taxon>
        <taxon>Trichostrongylidae</taxon>
        <taxon>Haemonchus</taxon>
    </lineage>
</organism>
<feature type="compositionally biased region" description="Pro residues" evidence="1">
    <location>
        <begin position="148"/>
        <end position="161"/>
    </location>
</feature>
<dbReference type="OrthoDB" id="10604165at2759"/>
<evidence type="ECO:0000256" key="1">
    <source>
        <dbReference type="SAM" id="MobiDB-lite"/>
    </source>
</evidence>
<keyword evidence="2" id="KW-1185">Reference proteome</keyword>
<evidence type="ECO:0000313" key="3">
    <source>
        <dbReference type="WBParaSite" id="HCON_00105850-00001"/>
    </source>
</evidence>